<accession>B0T9W1</accession>
<dbReference type="GO" id="GO:0004803">
    <property type="term" value="F:transposase activity"/>
    <property type="evidence" value="ECO:0007669"/>
    <property type="project" value="InterPro"/>
</dbReference>
<dbReference type="AlphaFoldDB" id="B0T9W1"/>
<dbReference type="KEGG" id="cak:Caul_5393"/>
<dbReference type="EMBL" id="CP000929">
    <property type="protein sequence ID" value="ABZ74510.1"/>
    <property type="molecule type" value="Genomic_DNA"/>
</dbReference>
<dbReference type="Pfam" id="PF01527">
    <property type="entry name" value="HTH_Tnp_1"/>
    <property type="match status" value="1"/>
</dbReference>
<dbReference type="HOGENOM" id="CLU_2380948_0_0_5"/>
<evidence type="ECO:0008006" key="2">
    <source>
        <dbReference type="Google" id="ProtNLM"/>
    </source>
</evidence>
<reference evidence="1" key="1">
    <citation type="submission" date="2008-01" db="EMBL/GenBank/DDBJ databases">
        <title>Complete sequence of plasmid2 pCAUL02 of Caulobacter sp. K31.</title>
        <authorList>
            <consortium name="US DOE Joint Genome Institute"/>
            <person name="Copeland A."/>
            <person name="Lucas S."/>
            <person name="Lapidus A."/>
            <person name="Barry K."/>
            <person name="Glavina del Rio T."/>
            <person name="Dalin E."/>
            <person name="Tice H."/>
            <person name="Pitluck S."/>
            <person name="Bruce D."/>
            <person name="Goodwin L."/>
            <person name="Thompson L.S."/>
            <person name="Brettin T."/>
            <person name="Detter J.C."/>
            <person name="Han C."/>
            <person name="Schmutz J."/>
            <person name="Larimer F."/>
            <person name="Land M."/>
            <person name="Hauser L."/>
            <person name="Kyrpides N."/>
            <person name="Kim E."/>
            <person name="Stephens C."/>
            <person name="Richardson P."/>
        </authorList>
    </citation>
    <scope>NUCLEOTIDE SEQUENCE [LARGE SCALE GENOMIC DNA]</scope>
    <source>
        <strain evidence="1">K31</strain>
        <plasmid evidence="1">pCAUL02</plasmid>
    </source>
</reference>
<organism evidence="1">
    <name type="scientific">Caulobacter sp. (strain K31)</name>
    <dbReference type="NCBI Taxonomy" id="366602"/>
    <lineage>
        <taxon>Bacteria</taxon>
        <taxon>Pseudomonadati</taxon>
        <taxon>Pseudomonadota</taxon>
        <taxon>Alphaproteobacteria</taxon>
        <taxon>Caulobacterales</taxon>
        <taxon>Caulobacteraceae</taxon>
        <taxon>Caulobacter</taxon>
    </lineage>
</organism>
<gene>
    <name evidence="1" type="ordered locus">Caul_5393</name>
</gene>
<proteinExistence type="predicted"/>
<name>B0T9W1_CAUSK</name>
<geneLocation type="plasmid" evidence="1">
    <name>pCAUL02</name>
</geneLocation>
<dbReference type="InterPro" id="IPR002514">
    <property type="entry name" value="Transposase_8"/>
</dbReference>
<keyword evidence="1" id="KW-0614">Plasmid</keyword>
<sequence>MARKHGVSEGTIYAWKAKFGGMSIRRQIRRRRDNECVADRRDVAAARFPNFVVHRRSTVTGRPKPFATATPGQPTVANPINGLTLERLRKHPSV</sequence>
<evidence type="ECO:0000313" key="1">
    <source>
        <dbReference type="EMBL" id="ABZ74510.1"/>
    </source>
</evidence>
<dbReference type="GO" id="GO:0006313">
    <property type="term" value="P:DNA transposition"/>
    <property type="evidence" value="ECO:0007669"/>
    <property type="project" value="InterPro"/>
</dbReference>
<dbReference type="GO" id="GO:0003677">
    <property type="term" value="F:DNA binding"/>
    <property type="evidence" value="ECO:0007669"/>
    <property type="project" value="InterPro"/>
</dbReference>
<protein>
    <recommendedName>
        <fullName evidence="2">Transposase</fullName>
    </recommendedName>
</protein>